<evidence type="ECO:0000256" key="1">
    <source>
        <dbReference type="SAM" id="MobiDB-lite"/>
    </source>
</evidence>
<feature type="region of interest" description="Disordered" evidence="1">
    <location>
        <begin position="394"/>
        <end position="433"/>
    </location>
</feature>
<feature type="compositionally biased region" description="Polar residues" evidence="1">
    <location>
        <begin position="84"/>
        <end position="95"/>
    </location>
</feature>
<protein>
    <submittedName>
        <fullName evidence="2">Uncharacterized protein</fullName>
    </submittedName>
</protein>
<feature type="compositionally biased region" description="Acidic residues" evidence="1">
    <location>
        <begin position="416"/>
        <end position="429"/>
    </location>
</feature>
<feature type="compositionally biased region" description="Basic and acidic residues" evidence="1">
    <location>
        <begin position="284"/>
        <end position="295"/>
    </location>
</feature>
<proteinExistence type="predicted"/>
<sequence length="610" mass="67446">MADSEEDITMGVKANPLPDEDDTKNVHINDLSEDDSSGSSESESENEAGVCKESSKEAGDVTRGVPSSFVPIEDDRMSAMSADQLASTHSTTHGNAKTFKSHRAETRSAEETCNQNQGLSSAKDNTPSDRNSGVDKDTLHQWIKSTVKNVLQKAIGRLRLDPCNQSEIASAFALDTPSRRDTQYVLPEQNLTPAANGRVNQQAFAEPTLNTMQSATNGQHLGAYGNRAYPTDYSHHHGYHRNGANFYHNLPPHHHQPHYSLTSHECETSIPHASRQHQPQNSVSRHDGDTNEIHSSRQHQPQYSVTSHDGVTSNPQSSRQHSFLHEDTHNTPLNSELTVVSKVTGKLIINPELSTDDVEIDTEHSSRSNHTAAIDTLHKYNSEDKFAATKDDEYLTEDQTSESSTCESDSGNVGESDSDDEGESDSDDEGFAKYFVNHPHGGKTVNIVGSSIVQIGSNNSVSSTTIGERKSGLKCKYQENSSMKTNGNRKTNWDEKFNIIDGEVSNRPTTPNKENDVSNSHIDRGKESENDVSNSYKYRRKDSENNYLDDENTTNARSRFTSNIHVDDFISDSELFSDGSSISERTFSFNQIKNTKMKNFVDDGSTGNHN</sequence>
<evidence type="ECO:0000313" key="3">
    <source>
        <dbReference type="Proteomes" id="UP001164746"/>
    </source>
</evidence>
<evidence type="ECO:0000313" key="2">
    <source>
        <dbReference type="EMBL" id="WAQ97696.1"/>
    </source>
</evidence>
<feature type="compositionally biased region" description="Basic and acidic residues" evidence="1">
    <location>
        <begin position="513"/>
        <end position="529"/>
    </location>
</feature>
<keyword evidence="3" id="KW-1185">Reference proteome</keyword>
<name>A0ABY7DJ24_MYAAR</name>
<organism evidence="2 3">
    <name type="scientific">Mya arenaria</name>
    <name type="common">Soft-shell clam</name>
    <dbReference type="NCBI Taxonomy" id="6604"/>
    <lineage>
        <taxon>Eukaryota</taxon>
        <taxon>Metazoa</taxon>
        <taxon>Spiralia</taxon>
        <taxon>Lophotrochozoa</taxon>
        <taxon>Mollusca</taxon>
        <taxon>Bivalvia</taxon>
        <taxon>Autobranchia</taxon>
        <taxon>Heteroconchia</taxon>
        <taxon>Euheterodonta</taxon>
        <taxon>Imparidentia</taxon>
        <taxon>Neoheterodontei</taxon>
        <taxon>Myida</taxon>
        <taxon>Myoidea</taxon>
        <taxon>Myidae</taxon>
        <taxon>Mya</taxon>
    </lineage>
</organism>
<feature type="compositionally biased region" description="Acidic residues" evidence="1">
    <location>
        <begin position="31"/>
        <end position="46"/>
    </location>
</feature>
<gene>
    <name evidence="2" type="ORF">MAR_022069</name>
</gene>
<accession>A0ABY7DJ24</accession>
<feature type="region of interest" description="Disordered" evidence="1">
    <location>
        <begin position="500"/>
        <end position="554"/>
    </location>
</feature>
<dbReference type="EMBL" id="CP111014">
    <property type="protein sequence ID" value="WAQ97696.1"/>
    <property type="molecule type" value="Genomic_DNA"/>
</dbReference>
<dbReference type="Proteomes" id="UP001164746">
    <property type="component" value="Chromosome 3"/>
</dbReference>
<feature type="compositionally biased region" description="Polar residues" evidence="1">
    <location>
        <begin position="111"/>
        <end position="131"/>
    </location>
</feature>
<reference evidence="2" key="1">
    <citation type="submission" date="2022-11" db="EMBL/GenBank/DDBJ databases">
        <title>Centuries of genome instability and evolution in soft-shell clam transmissible cancer (bioRxiv).</title>
        <authorList>
            <person name="Hart S.F.M."/>
            <person name="Yonemitsu M.A."/>
            <person name="Giersch R.M."/>
            <person name="Beal B.F."/>
            <person name="Arriagada G."/>
            <person name="Davis B.W."/>
            <person name="Ostrander E.A."/>
            <person name="Goff S.P."/>
            <person name="Metzger M.J."/>
        </authorList>
    </citation>
    <scope>NUCLEOTIDE SEQUENCE</scope>
    <source>
        <strain evidence="2">MELC-2E11</strain>
        <tissue evidence="2">Siphon/mantle</tissue>
    </source>
</reference>
<feature type="compositionally biased region" description="Polar residues" evidence="1">
    <location>
        <begin position="298"/>
        <end position="321"/>
    </location>
</feature>
<feature type="region of interest" description="Disordered" evidence="1">
    <location>
        <begin position="244"/>
        <end position="330"/>
    </location>
</feature>
<feature type="region of interest" description="Disordered" evidence="1">
    <location>
        <begin position="1"/>
        <end position="137"/>
    </location>
</feature>